<sequence>MSISDTGLGSQIMDMDACATTEDINDETGFASPQAIIHEKKLVKDKVISGETFYEAECGDNSNFVSVTFLTRRSSSPDYDGVDTQMNLRMSKLEFFCNRPTLVALIDFGLDLSSVYDVEVSANTTKVPDDKHFMNKEKTEENGRVKGLLGYGKGRVVFYLTMNVDNATVFLNKEDGSSFAMFVQESFLLDLKVHPSSLSIEGTLGNFRLRDMSLGADHCCDWLCNIRNRSVESLIKFKFSAEDDDYEGYVYSLCGQLSAVRIIFLYRFVQEITVYFMELATPHTEEAIKLVDKVGGLEWLIQKYEIDVKKYGPLRF</sequence>
<dbReference type="AlphaFoldDB" id="A0A498HKA4"/>
<gene>
    <name evidence="1" type="ORF">DVH24_025407</name>
</gene>
<name>A0A498HKA4_MALDO</name>
<keyword evidence="2" id="KW-1185">Reference proteome</keyword>
<reference evidence="1 2" key="1">
    <citation type="submission" date="2018-10" db="EMBL/GenBank/DDBJ databases">
        <title>A high-quality apple genome assembly.</title>
        <authorList>
            <person name="Hu J."/>
        </authorList>
    </citation>
    <scope>NUCLEOTIDE SEQUENCE [LARGE SCALE GENOMIC DNA]</scope>
    <source>
        <strain evidence="2">cv. HFTH1</strain>
        <tissue evidence="1">Young leaf</tissue>
    </source>
</reference>
<dbReference type="PANTHER" id="PTHR45523">
    <property type="entry name" value="TETRATRICOPEPTIDE REPEAT (TPR)-CONTAINING PROTEIN-RELATED"/>
    <property type="match status" value="1"/>
</dbReference>
<evidence type="ECO:0000313" key="1">
    <source>
        <dbReference type="EMBL" id="RXH71906.1"/>
    </source>
</evidence>
<accession>A0A498HKA4</accession>
<proteinExistence type="predicted"/>
<organism evidence="1 2">
    <name type="scientific">Malus domestica</name>
    <name type="common">Apple</name>
    <name type="synonym">Pyrus malus</name>
    <dbReference type="NCBI Taxonomy" id="3750"/>
    <lineage>
        <taxon>Eukaryota</taxon>
        <taxon>Viridiplantae</taxon>
        <taxon>Streptophyta</taxon>
        <taxon>Embryophyta</taxon>
        <taxon>Tracheophyta</taxon>
        <taxon>Spermatophyta</taxon>
        <taxon>Magnoliopsida</taxon>
        <taxon>eudicotyledons</taxon>
        <taxon>Gunneridae</taxon>
        <taxon>Pentapetalae</taxon>
        <taxon>rosids</taxon>
        <taxon>fabids</taxon>
        <taxon>Rosales</taxon>
        <taxon>Rosaceae</taxon>
        <taxon>Amygdaloideae</taxon>
        <taxon>Maleae</taxon>
        <taxon>Malus</taxon>
    </lineage>
</organism>
<protein>
    <submittedName>
        <fullName evidence="1">Uncharacterized protein</fullName>
    </submittedName>
</protein>
<dbReference type="EMBL" id="RDQH01000342">
    <property type="protein sequence ID" value="RXH71906.1"/>
    <property type="molecule type" value="Genomic_DNA"/>
</dbReference>
<dbReference type="PANTHER" id="PTHR45523:SF2">
    <property type="entry name" value="OS02G0470600 PROTEIN"/>
    <property type="match status" value="1"/>
</dbReference>
<dbReference type="Proteomes" id="UP000290289">
    <property type="component" value="Chromosome 16"/>
</dbReference>
<evidence type="ECO:0000313" key="2">
    <source>
        <dbReference type="Proteomes" id="UP000290289"/>
    </source>
</evidence>
<comment type="caution">
    <text evidence="1">The sequence shown here is derived from an EMBL/GenBank/DDBJ whole genome shotgun (WGS) entry which is preliminary data.</text>
</comment>